<evidence type="ECO:0000256" key="2">
    <source>
        <dbReference type="ARBA" id="ARBA00022737"/>
    </source>
</evidence>
<gene>
    <name evidence="7" type="primary">LANB2_1</name>
    <name evidence="7" type="ORF">SK128_019377</name>
</gene>
<dbReference type="Pfam" id="PF24973">
    <property type="entry name" value="EGF_LMN_ATRN"/>
    <property type="match status" value="1"/>
</dbReference>
<evidence type="ECO:0000256" key="4">
    <source>
        <dbReference type="ARBA" id="ARBA00023180"/>
    </source>
</evidence>
<dbReference type="EMBL" id="JAXCGZ010004096">
    <property type="protein sequence ID" value="KAK7082276.1"/>
    <property type="molecule type" value="Genomic_DNA"/>
</dbReference>
<protein>
    <submittedName>
        <fullName evidence="7">Laminin subunit gamma-1</fullName>
    </submittedName>
</protein>
<evidence type="ECO:0000313" key="8">
    <source>
        <dbReference type="Proteomes" id="UP001381693"/>
    </source>
</evidence>
<dbReference type="Gene3D" id="2.10.25.10">
    <property type="entry name" value="Laminin"/>
    <property type="match status" value="1"/>
</dbReference>
<sequence>METCKCNGHASECVPSTGLRGELALVCRCEHNTAGPDCGECLPFYNDAPWSRATSKDAHECKAHIFLLEVPL</sequence>
<dbReference type="AlphaFoldDB" id="A0AAN8XDR4"/>
<dbReference type="GO" id="GO:0007411">
    <property type="term" value="P:axon guidance"/>
    <property type="evidence" value="ECO:0007669"/>
    <property type="project" value="TreeGrafter"/>
</dbReference>
<dbReference type="PANTHER" id="PTHR10574:SF435">
    <property type="entry name" value="LAMININ SUBUNIT GAMMA-1"/>
    <property type="match status" value="1"/>
</dbReference>
<keyword evidence="5" id="KW-0424">Laminin EGF-like domain</keyword>
<dbReference type="PANTHER" id="PTHR10574">
    <property type="entry name" value="NETRIN/LAMININ-RELATED"/>
    <property type="match status" value="1"/>
</dbReference>
<dbReference type="GO" id="GO:0009887">
    <property type="term" value="P:animal organ morphogenesis"/>
    <property type="evidence" value="ECO:0007669"/>
    <property type="project" value="TreeGrafter"/>
</dbReference>
<keyword evidence="2" id="KW-0677">Repeat</keyword>
<evidence type="ECO:0000256" key="5">
    <source>
        <dbReference type="ARBA" id="ARBA00023292"/>
    </source>
</evidence>
<dbReference type="SUPFAM" id="SSF57196">
    <property type="entry name" value="EGF/Laminin"/>
    <property type="match status" value="1"/>
</dbReference>
<dbReference type="CDD" id="cd00055">
    <property type="entry name" value="EGF_Lam"/>
    <property type="match status" value="1"/>
</dbReference>
<feature type="domain" description="Laminin EGF-like" evidence="6">
    <location>
        <begin position="27"/>
        <end position="61"/>
    </location>
</feature>
<dbReference type="InterPro" id="IPR050440">
    <property type="entry name" value="Laminin/Netrin_ECM"/>
</dbReference>
<dbReference type="InterPro" id="IPR002049">
    <property type="entry name" value="LE_dom"/>
</dbReference>
<evidence type="ECO:0000256" key="1">
    <source>
        <dbReference type="ARBA" id="ARBA00022729"/>
    </source>
</evidence>
<keyword evidence="8" id="KW-1185">Reference proteome</keyword>
<dbReference type="Proteomes" id="UP001381693">
    <property type="component" value="Unassembled WGS sequence"/>
</dbReference>
<reference evidence="7 8" key="1">
    <citation type="submission" date="2023-11" db="EMBL/GenBank/DDBJ databases">
        <title>Halocaridina rubra genome assembly.</title>
        <authorList>
            <person name="Smith C."/>
        </authorList>
    </citation>
    <scope>NUCLEOTIDE SEQUENCE [LARGE SCALE GENOMIC DNA]</scope>
    <source>
        <strain evidence="7">EP-1</strain>
        <tissue evidence="7">Whole</tissue>
    </source>
</reference>
<keyword evidence="1" id="KW-0732">Signal</keyword>
<evidence type="ECO:0000313" key="7">
    <source>
        <dbReference type="EMBL" id="KAK7082276.1"/>
    </source>
</evidence>
<dbReference type="GO" id="GO:0005604">
    <property type="term" value="C:basement membrane"/>
    <property type="evidence" value="ECO:0007669"/>
    <property type="project" value="TreeGrafter"/>
</dbReference>
<accession>A0AAN8XDR4</accession>
<dbReference type="PROSITE" id="PS01248">
    <property type="entry name" value="EGF_LAM_1"/>
    <property type="match status" value="1"/>
</dbReference>
<dbReference type="GO" id="GO:0009888">
    <property type="term" value="P:tissue development"/>
    <property type="evidence" value="ECO:0007669"/>
    <property type="project" value="TreeGrafter"/>
</dbReference>
<comment type="caution">
    <text evidence="7">The sequence shown here is derived from an EMBL/GenBank/DDBJ whole genome shotgun (WGS) entry which is preliminary data.</text>
</comment>
<dbReference type="SMART" id="SM00180">
    <property type="entry name" value="EGF_Lam"/>
    <property type="match status" value="1"/>
</dbReference>
<dbReference type="InterPro" id="IPR056863">
    <property type="entry name" value="LMN_ATRN_NET-like_EGF"/>
</dbReference>
<name>A0AAN8XDR4_HALRR</name>
<proteinExistence type="predicted"/>
<keyword evidence="4" id="KW-0325">Glycoprotein</keyword>
<evidence type="ECO:0000256" key="3">
    <source>
        <dbReference type="ARBA" id="ARBA00023157"/>
    </source>
</evidence>
<evidence type="ECO:0000259" key="6">
    <source>
        <dbReference type="PROSITE" id="PS01248"/>
    </source>
</evidence>
<keyword evidence="3" id="KW-1015">Disulfide bond</keyword>
<organism evidence="7 8">
    <name type="scientific">Halocaridina rubra</name>
    <name type="common">Hawaiian red shrimp</name>
    <dbReference type="NCBI Taxonomy" id="373956"/>
    <lineage>
        <taxon>Eukaryota</taxon>
        <taxon>Metazoa</taxon>
        <taxon>Ecdysozoa</taxon>
        <taxon>Arthropoda</taxon>
        <taxon>Crustacea</taxon>
        <taxon>Multicrustacea</taxon>
        <taxon>Malacostraca</taxon>
        <taxon>Eumalacostraca</taxon>
        <taxon>Eucarida</taxon>
        <taxon>Decapoda</taxon>
        <taxon>Pleocyemata</taxon>
        <taxon>Caridea</taxon>
        <taxon>Atyoidea</taxon>
        <taxon>Atyidae</taxon>
        <taxon>Halocaridina</taxon>
    </lineage>
</organism>